<gene>
    <name evidence="3" type="ORF">G7067_04170</name>
</gene>
<evidence type="ECO:0000256" key="1">
    <source>
        <dbReference type="SAM" id="Phobius"/>
    </source>
</evidence>
<keyword evidence="4" id="KW-1185">Reference proteome</keyword>
<evidence type="ECO:0000259" key="2">
    <source>
        <dbReference type="Pfam" id="PF13473"/>
    </source>
</evidence>
<feature type="domain" description="EfeO-type cupredoxin-like" evidence="2">
    <location>
        <begin position="23"/>
        <end position="125"/>
    </location>
</feature>
<dbReference type="Proteomes" id="UP000501387">
    <property type="component" value="Chromosome"/>
</dbReference>
<dbReference type="EMBL" id="CP049934">
    <property type="protein sequence ID" value="QIM17312.1"/>
    <property type="molecule type" value="Genomic_DNA"/>
</dbReference>
<evidence type="ECO:0000313" key="4">
    <source>
        <dbReference type="Proteomes" id="UP000501387"/>
    </source>
</evidence>
<dbReference type="SUPFAM" id="SSF49503">
    <property type="entry name" value="Cupredoxins"/>
    <property type="match status" value="1"/>
</dbReference>
<accession>A0A6G8FMJ7</accession>
<reference evidence="3 4" key="1">
    <citation type="submission" date="2020-03" db="EMBL/GenBank/DDBJ databases">
        <title>Leucobacter sp. nov., isolated from beetles.</title>
        <authorList>
            <person name="Hyun D.-W."/>
            <person name="Bae J.-W."/>
        </authorList>
    </citation>
    <scope>NUCLEOTIDE SEQUENCE [LARGE SCALE GENOMIC DNA]</scope>
    <source>
        <strain evidence="3 4">HDW9B</strain>
    </source>
</reference>
<keyword evidence="1" id="KW-0812">Transmembrane</keyword>
<dbReference type="InterPro" id="IPR008972">
    <property type="entry name" value="Cupredoxin"/>
</dbReference>
<dbReference type="InterPro" id="IPR028096">
    <property type="entry name" value="EfeO_Cupredoxin"/>
</dbReference>
<dbReference type="PANTHER" id="PTHR36507:SF1">
    <property type="entry name" value="BLL1555 PROTEIN"/>
    <property type="match status" value="1"/>
</dbReference>
<dbReference type="InterPro" id="IPR052721">
    <property type="entry name" value="ET_Amicyanin"/>
</dbReference>
<keyword evidence="1" id="KW-0472">Membrane</keyword>
<evidence type="ECO:0000313" key="3">
    <source>
        <dbReference type="EMBL" id="QIM17312.1"/>
    </source>
</evidence>
<dbReference type="PANTHER" id="PTHR36507">
    <property type="entry name" value="BLL1555 PROTEIN"/>
    <property type="match status" value="1"/>
</dbReference>
<organism evidence="3 4">
    <name type="scientific">Leucobacter insecticola</name>
    <dbReference type="NCBI Taxonomy" id="2714934"/>
    <lineage>
        <taxon>Bacteria</taxon>
        <taxon>Bacillati</taxon>
        <taxon>Actinomycetota</taxon>
        <taxon>Actinomycetes</taxon>
        <taxon>Micrococcales</taxon>
        <taxon>Microbacteriaceae</taxon>
        <taxon>Leucobacter</taxon>
    </lineage>
</organism>
<dbReference type="AlphaFoldDB" id="A0A6G8FMJ7"/>
<protein>
    <submittedName>
        <fullName evidence="3">Amicyanin</fullName>
    </submittedName>
</protein>
<name>A0A6G8FMJ7_9MICO</name>
<dbReference type="KEGG" id="lins:G7067_04170"/>
<feature type="transmembrane region" description="Helical" evidence="1">
    <location>
        <begin position="12"/>
        <end position="31"/>
    </location>
</feature>
<keyword evidence="1" id="KW-1133">Transmembrane helix</keyword>
<dbReference type="Pfam" id="PF13473">
    <property type="entry name" value="Cupredoxin_1"/>
    <property type="match status" value="1"/>
</dbReference>
<sequence>MVNNIHGTTRRSVLAGVAGALGIAAVIALAGCAAPRPVLVPSDDDATPVVTVRAYDNYYEPAEVEIKAGEAVKWEFMGPAEHDVVSDDRSFVSELAVKHEYTHVFDEAGDFAYLCSIHPEMRGLVKVKE</sequence>
<proteinExistence type="predicted"/>
<dbReference type="Gene3D" id="2.60.40.420">
    <property type="entry name" value="Cupredoxins - blue copper proteins"/>
    <property type="match status" value="1"/>
</dbReference>